<evidence type="ECO:0000256" key="8">
    <source>
        <dbReference type="ARBA" id="ARBA00023224"/>
    </source>
</evidence>
<dbReference type="PRINTS" id="PR00245">
    <property type="entry name" value="OLFACTORYR"/>
</dbReference>
<dbReference type="InterPro" id="IPR000725">
    <property type="entry name" value="Olfact_rcpt"/>
</dbReference>
<dbReference type="SUPFAM" id="SSF81321">
    <property type="entry name" value="Family A G protein-coupled receptor-like"/>
    <property type="match status" value="1"/>
</dbReference>
<dbReference type="InterPro" id="IPR017452">
    <property type="entry name" value="GPCR_Rhodpsn_7TM"/>
</dbReference>
<name>A0A151MUC9_ALLMI</name>
<dbReference type="Proteomes" id="UP000050525">
    <property type="component" value="Unassembled WGS sequence"/>
</dbReference>
<dbReference type="Pfam" id="PF13853">
    <property type="entry name" value="7tm_4"/>
    <property type="match status" value="1"/>
</dbReference>
<keyword evidence="6 10" id="KW-0472">Membrane</keyword>
<keyword evidence="8 9" id="KW-0807">Transducer</keyword>
<dbReference type="PROSITE" id="PS00237">
    <property type="entry name" value="G_PROTEIN_RECEP_F1_1"/>
    <property type="match status" value="1"/>
</dbReference>
<feature type="transmembrane region" description="Helical" evidence="10">
    <location>
        <begin position="48"/>
        <end position="71"/>
    </location>
</feature>
<dbReference type="FunFam" id="1.20.1070.10:FF:000003">
    <property type="entry name" value="Olfactory receptor"/>
    <property type="match status" value="1"/>
</dbReference>
<gene>
    <name evidence="12" type="ORF">Y1Q_0005110</name>
</gene>
<feature type="domain" description="G-protein coupled receptors family 1 profile" evidence="11">
    <location>
        <begin position="64"/>
        <end position="312"/>
    </location>
</feature>
<dbReference type="AlphaFoldDB" id="A0A151MUC9"/>
<keyword evidence="10" id="KW-0716">Sensory transduction</keyword>
<evidence type="ECO:0000313" key="12">
    <source>
        <dbReference type="EMBL" id="KYO28116.1"/>
    </source>
</evidence>
<keyword evidence="10" id="KW-0552">Olfaction</keyword>
<comment type="function">
    <text evidence="1">Odorant receptor.</text>
</comment>
<evidence type="ECO:0000313" key="13">
    <source>
        <dbReference type="Proteomes" id="UP000050525"/>
    </source>
</evidence>
<evidence type="ECO:0000256" key="4">
    <source>
        <dbReference type="ARBA" id="ARBA00022989"/>
    </source>
</evidence>
<dbReference type="PROSITE" id="PS50262">
    <property type="entry name" value="G_PROTEIN_RECEP_F1_2"/>
    <property type="match status" value="1"/>
</dbReference>
<sequence>MYLFLLKCNHHFLPLQRRVYLVKMEKGNRTVVTEFILVGFTDDPKLRIVLFLIFVLIYLGTLVGNLGMFVLIKINSQLHTPMYFFISNLALLDFGYSTIITPSTLMTLVTENKVISFTGCTLQFFLFCIAVTLECYLLAIMAYDRFTAICNPLLYTVIMSKRFCMLLVLGAYFMSFLNSTIQTTFIFRLPFCDSVIDHIFCDVPPILKLSCSDTHLTDIVHFTCATVLVTSTSLVIFISYIYIAIAILKIKSAQGRHKAFSTCASHLTAVTIFYGTGSFMYLRPSSKYALDEDKIISVFYTLAIPMVNPLIYSLRNKEDFIPECHLNKRITTLRASKHDLLRSQEQQITPFYRLNITFSNT</sequence>
<keyword evidence="5 9" id="KW-0297">G-protein coupled receptor</keyword>
<protein>
    <recommendedName>
        <fullName evidence="10">Olfactory receptor</fullName>
    </recommendedName>
</protein>
<dbReference type="eggNOG" id="ENOG502SMJQ">
    <property type="taxonomic scope" value="Eukaryota"/>
</dbReference>
<comment type="similarity">
    <text evidence="9">Belongs to the G-protein coupled receptor 1 family.</text>
</comment>
<feature type="transmembrane region" description="Helical" evidence="10">
    <location>
        <begin position="163"/>
        <end position="181"/>
    </location>
</feature>
<evidence type="ECO:0000256" key="1">
    <source>
        <dbReference type="ARBA" id="ARBA00002936"/>
    </source>
</evidence>
<keyword evidence="10" id="KW-1003">Cell membrane</keyword>
<accession>A0A151MUC9</accession>
<dbReference type="PRINTS" id="PR00237">
    <property type="entry name" value="GPCRRHODOPSN"/>
</dbReference>
<dbReference type="GO" id="GO:0004930">
    <property type="term" value="F:G protein-coupled receptor activity"/>
    <property type="evidence" value="ECO:0007669"/>
    <property type="project" value="UniProtKB-KW"/>
</dbReference>
<keyword evidence="13" id="KW-1185">Reference proteome</keyword>
<evidence type="ECO:0000259" key="11">
    <source>
        <dbReference type="PROSITE" id="PS50262"/>
    </source>
</evidence>
<evidence type="ECO:0000256" key="2">
    <source>
        <dbReference type="ARBA" id="ARBA00004141"/>
    </source>
</evidence>
<feature type="transmembrane region" description="Helical" evidence="10">
    <location>
        <begin position="83"/>
        <end position="102"/>
    </location>
</feature>
<organism evidence="12 13">
    <name type="scientific">Alligator mississippiensis</name>
    <name type="common">American alligator</name>
    <dbReference type="NCBI Taxonomy" id="8496"/>
    <lineage>
        <taxon>Eukaryota</taxon>
        <taxon>Metazoa</taxon>
        <taxon>Chordata</taxon>
        <taxon>Craniata</taxon>
        <taxon>Vertebrata</taxon>
        <taxon>Euteleostomi</taxon>
        <taxon>Archelosauria</taxon>
        <taxon>Archosauria</taxon>
        <taxon>Crocodylia</taxon>
        <taxon>Alligatoridae</taxon>
        <taxon>Alligatorinae</taxon>
        <taxon>Alligator</taxon>
    </lineage>
</organism>
<dbReference type="InterPro" id="IPR000276">
    <property type="entry name" value="GPCR_Rhodpsn"/>
</dbReference>
<reference evidence="12 13" key="1">
    <citation type="journal article" date="2012" name="Genome Biol.">
        <title>Sequencing three crocodilian genomes to illuminate the evolution of archosaurs and amniotes.</title>
        <authorList>
            <person name="St John J.A."/>
            <person name="Braun E.L."/>
            <person name="Isberg S.R."/>
            <person name="Miles L.G."/>
            <person name="Chong A.Y."/>
            <person name="Gongora J."/>
            <person name="Dalzell P."/>
            <person name="Moran C."/>
            <person name="Bed'hom B."/>
            <person name="Abzhanov A."/>
            <person name="Burgess S.C."/>
            <person name="Cooksey A.M."/>
            <person name="Castoe T.A."/>
            <person name="Crawford N.G."/>
            <person name="Densmore L.D."/>
            <person name="Drew J.C."/>
            <person name="Edwards S.V."/>
            <person name="Faircloth B.C."/>
            <person name="Fujita M.K."/>
            <person name="Greenwold M.J."/>
            <person name="Hoffmann F.G."/>
            <person name="Howard J.M."/>
            <person name="Iguchi T."/>
            <person name="Janes D.E."/>
            <person name="Khan S.Y."/>
            <person name="Kohno S."/>
            <person name="de Koning A.J."/>
            <person name="Lance S.L."/>
            <person name="McCarthy F.M."/>
            <person name="McCormack J.E."/>
            <person name="Merchant M.E."/>
            <person name="Peterson D.G."/>
            <person name="Pollock D.D."/>
            <person name="Pourmand N."/>
            <person name="Raney B.J."/>
            <person name="Roessler K.A."/>
            <person name="Sanford J.R."/>
            <person name="Sawyer R.H."/>
            <person name="Schmidt C.J."/>
            <person name="Triplett E.W."/>
            <person name="Tuberville T.D."/>
            <person name="Venegas-Anaya M."/>
            <person name="Howard J.T."/>
            <person name="Jarvis E.D."/>
            <person name="Guillette L.J.Jr."/>
            <person name="Glenn T.C."/>
            <person name="Green R.E."/>
            <person name="Ray D.A."/>
        </authorList>
    </citation>
    <scope>NUCLEOTIDE SEQUENCE [LARGE SCALE GENOMIC DNA]</scope>
    <source>
        <strain evidence="12">KSC_2009_1</strain>
    </source>
</reference>
<feature type="transmembrane region" description="Helical" evidence="10">
    <location>
        <begin position="122"/>
        <end position="143"/>
    </location>
</feature>
<keyword evidence="3 9" id="KW-0812">Transmembrane</keyword>
<feature type="transmembrane region" description="Helical" evidence="10">
    <location>
        <begin position="294"/>
        <end position="312"/>
    </location>
</feature>
<dbReference type="EMBL" id="AKHW03005047">
    <property type="protein sequence ID" value="KYO28116.1"/>
    <property type="molecule type" value="Genomic_DNA"/>
</dbReference>
<keyword evidence="7 9" id="KW-0675">Receptor</keyword>
<dbReference type="GO" id="GO:0005886">
    <property type="term" value="C:plasma membrane"/>
    <property type="evidence" value="ECO:0007669"/>
    <property type="project" value="UniProtKB-SubCell"/>
</dbReference>
<evidence type="ECO:0000256" key="5">
    <source>
        <dbReference type="ARBA" id="ARBA00023040"/>
    </source>
</evidence>
<evidence type="ECO:0000256" key="7">
    <source>
        <dbReference type="ARBA" id="ARBA00023170"/>
    </source>
</evidence>
<proteinExistence type="inferred from homology"/>
<evidence type="ECO:0000256" key="10">
    <source>
        <dbReference type="RuleBase" id="RU363047"/>
    </source>
</evidence>
<evidence type="ECO:0000256" key="6">
    <source>
        <dbReference type="ARBA" id="ARBA00023136"/>
    </source>
</evidence>
<dbReference type="PANTHER" id="PTHR48018">
    <property type="entry name" value="OLFACTORY RECEPTOR"/>
    <property type="match status" value="1"/>
</dbReference>
<keyword evidence="4 10" id="KW-1133">Transmembrane helix</keyword>
<dbReference type="Gene3D" id="1.20.1070.10">
    <property type="entry name" value="Rhodopsin 7-helix transmembrane proteins"/>
    <property type="match status" value="1"/>
</dbReference>
<dbReference type="CDD" id="cd15230">
    <property type="entry name" value="7tmA_OR5-like"/>
    <property type="match status" value="1"/>
</dbReference>
<evidence type="ECO:0000256" key="9">
    <source>
        <dbReference type="RuleBase" id="RU000688"/>
    </source>
</evidence>
<dbReference type="GO" id="GO:0004984">
    <property type="term" value="F:olfactory receptor activity"/>
    <property type="evidence" value="ECO:0007669"/>
    <property type="project" value="InterPro"/>
</dbReference>
<comment type="subcellular location">
    <subcellularLocation>
        <location evidence="10">Cell membrane</location>
        <topology evidence="10">Multi-pass membrane protein</topology>
    </subcellularLocation>
    <subcellularLocation>
        <location evidence="2">Membrane</location>
        <topology evidence="2">Multi-pass membrane protein</topology>
    </subcellularLocation>
</comment>
<feature type="transmembrane region" description="Helical" evidence="10">
    <location>
        <begin position="219"/>
        <end position="248"/>
    </location>
</feature>
<comment type="caution">
    <text evidence="12">The sequence shown here is derived from an EMBL/GenBank/DDBJ whole genome shotgun (WGS) entry which is preliminary data.</text>
</comment>
<feature type="transmembrane region" description="Helical" evidence="10">
    <location>
        <begin position="260"/>
        <end position="282"/>
    </location>
</feature>
<evidence type="ECO:0000256" key="3">
    <source>
        <dbReference type="ARBA" id="ARBA00022692"/>
    </source>
</evidence>